<evidence type="ECO:0000313" key="4">
    <source>
        <dbReference type="EMBL" id="ONH24559.1"/>
    </source>
</evidence>
<dbReference type="InterPro" id="IPR049449">
    <property type="entry name" value="TesB_ACOT8-like_N"/>
</dbReference>
<accession>A0A1V2I309</accession>
<dbReference type="OrthoDB" id="1413770at2"/>
<evidence type="ECO:0008006" key="6">
    <source>
        <dbReference type="Google" id="ProtNLM"/>
    </source>
</evidence>
<comment type="caution">
    <text evidence="4">The sequence shown here is derived from an EMBL/GenBank/DDBJ whole genome shotgun (WGS) entry which is preliminary data.</text>
</comment>
<dbReference type="InterPro" id="IPR029069">
    <property type="entry name" value="HotDog_dom_sf"/>
</dbReference>
<dbReference type="InterPro" id="IPR042171">
    <property type="entry name" value="Acyl-CoA_hotdog"/>
</dbReference>
<dbReference type="Pfam" id="PF20789">
    <property type="entry name" value="4HBT_3C"/>
    <property type="match status" value="1"/>
</dbReference>
<feature type="domain" description="Acyl-CoA thioesterase-like C-terminal" evidence="3">
    <location>
        <begin position="137"/>
        <end position="265"/>
    </location>
</feature>
<dbReference type="AlphaFoldDB" id="A0A1V2I309"/>
<evidence type="ECO:0000259" key="3">
    <source>
        <dbReference type="Pfam" id="PF20789"/>
    </source>
</evidence>
<dbReference type="SUPFAM" id="SSF54637">
    <property type="entry name" value="Thioesterase/thiol ester dehydrase-isomerase"/>
    <property type="match status" value="2"/>
</dbReference>
<evidence type="ECO:0000313" key="5">
    <source>
        <dbReference type="Proteomes" id="UP000188929"/>
    </source>
</evidence>
<evidence type="ECO:0000256" key="1">
    <source>
        <dbReference type="SAM" id="MobiDB-lite"/>
    </source>
</evidence>
<proteinExistence type="predicted"/>
<dbReference type="InterPro" id="IPR049450">
    <property type="entry name" value="ACOT8-like_C"/>
</dbReference>
<dbReference type="Gene3D" id="2.40.160.210">
    <property type="entry name" value="Acyl-CoA thioesterase, double hotdog domain"/>
    <property type="match status" value="1"/>
</dbReference>
<name>A0A1V2I309_9ACTN</name>
<sequence>MPGGSPPVADGVSLYVELGDGRWRATEHTAGPWDPAAQHGGPPSALLARAVERTAPRPDMMIARFTTELLGPVPVGELNLRSRVTRPGRSVEQVEAVLTAGGRDVARATAWQVRRAEGAGVPPRHPAPPPLPGAPPPRAPGPGRLRGFASAIEWRSAGRGRMSVPGPAALWGRLRYPLVAGEETSPLQRVLALADNGNGISSETDFLTTYFINPELTVHLHREPAGEWICVDATTAISPGGAGLATTVLSDLDGPVGVGAQALLVAPRPGR</sequence>
<keyword evidence="5" id="KW-1185">Reference proteome</keyword>
<dbReference type="STRING" id="1834516.BL253_30080"/>
<dbReference type="Proteomes" id="UP000188929">
    <property type="component" value="Unassembled WGS sequence"/>
</dbReference>
<organism evidence="4 5">
    <name type="scientific">Pseudofrankia asymbiotica</name>
    <dbReference type="NCBI Taxonomy" id="1834516"/>
    <lineage>
        <taxon>Bacteria</taxon>
        <taxon>Bacillati</taxon>
        <taxon>Actinomycetota</taxon>
        <taxon>Actinomycetes</taxon>
        <taxon>Frankiales</taxon>
        <taxon>Frankiaceae</taxon>
        <taxon>Pseudofrankia</taxon>
    </lineage>
</organism>
<dbReference type="Pfam" id="PF13622">
    <property type="entry name" value="4HBT_3"/>
    <property type="match status" value="1"/>
</dbReference>
<reference evidence="5" key="1">
    <citation type="submission" date="2016-10" db="EMBL/GenBank/DDBJ databases">
        <title>Frankia sp. NRRL B-16386 Genome sequencing.</title>
        <authorList>
            <person name="Ghodhbane-Gtari F."/>
            <person name="Swanson E."/>
            <person name="Gueddou A."/>
            <person name="Hezbri K."/>
            <person name="Ktari K."/>
            <person name="Nouioui I."/>
            <person name="Morris K."/>
            <person name="Simpson S."/>
            <person name="Abebe-Akele F."/>
            <person name="Thomas K."/>
            <person name="Gtari M."/>
            <person name="Tisa L.S."/>
        </authorList>
    </citation>
    <scope>NUCLEOTIDE SEQUENCE [LARGE SCALE GENOMIC DNA]</scope>
    <source>
        <strain evidence="5">NRRL B-16386</strain>
    </source>
</reference>
<dbReference type="RefSeq" id="WP_076820783.1">
    <property type="nucleotide sequence ID" value="NZ_MOMC01000070.1"/>
</dbReference>
<feature type="compositionally biased region" description="Pro residues" evidence="1">
    <location>
        <begin position="123"/>
        <end position="140"/>
    </location>
</feature>
<dbReference type="EMBL" id="MOMC01000070">
    <property type="protein sequence ID" value="ONH24559.1"/>
    <property type="molecule type" value="Genomic_DNA"/>
</dbReference>
<feature type="region of interest" description="Disordered" evidence="1">
    <location>
        <begin position="115"/>
        <end position="141"/>
    </location>
</feature>
<gene>
    <name evidence="4" type="ORF">BL253_30080</name>
</gene>
<evidence type="ECO:0000259" key="2">
    <source>
        <dbReference type="Pfam" id="PF13622"/>
    </source>
</evidence>
<protein>
    <recommendedName>
        <fullName evidence="6">Thioesterase</fullName>
    </recommendedName>
</protein>
<feature type="domain" description="Acyl-CoA thioesterase-like N-terminal HotDog" evidence="2">
    <location>
        <begin position="30"/>
        <end position="112"/>
    </location>
</feature>